<dbReference type="RefSeq" id="WP_264292553.1">
    <property type="nucleotide sequence ID" value="NZ_CACRSX010000033.1"/>
</dbReference>
<dbReference type="AlphaFoldDB" id="A0A6N2TZJ0"/>
<proteinExistence type="predicted"/>
<name>A0A6N2TZJ0_ANAHA</name>
<accession>A0A6N2TZJ0</accession>
<organism evidence="1">
    <name type="scientific">Anaerostipes hadrus</name>
    <dbReference type="NCBI Taxonomy" id="649756"/>
    <lineage>
        <taxon>Bacteria</taxon>
        <taxon>Bacillati</taxon>
        <taxon>Bacillota</taxon>
        <taxon>Clostridia</taxon>
        <taxon>Lachnospirales</taxon>
        <taxon>Lachnospiraceae</taxon>
        <taxon>Anaerostipes</taxon>
    </lineage>
</organism>
<protein>
    <submittedName>
        <fullName evidence="1">Uncharacterized protein</fullName>
    </submittedName>
</protein>
<reference evidence="1" key="1">
    <citation type="submission" date="2019-11" db="EMBL/GenBank/DDBJ databases">
        <authorList>
            <person name="Feng L."/>
        </authorList>
    </citation>
    <scope>NUCLEOTIDE SEQUENCE</scope>
    <source>
        <strain evidence="1">AhadrusLFYP4</strain>
    </source>
</reference>
<gene>
    <name evidence="1" type="ORF">AHLFYP4_01665</name>
</gene>
<evidence type="ECO:0000313" key="1">
    <source>
        <dbReference type="EMBL" id="VYT11574.1"/>
    </source>
</evidence>
<sequence length="42" mass="4829">MGDRWEKQSRKPEQVEDNAKALGVSLEEADIVQMKKDIETLL</sequence>
<dbReference type="EMBL" id="CACRSX010000033">
    <property type="protein sequence ID" value="VYT11574.1"/>
    <property type="molecule type" value="Genomic_DNA"/>
</dbReference>